<sequence length="395" mass="44677">MAKSDSSNFYSGLPFIEDFFNASDDNNYHSLPSDWHVAVTDIVNSTAAINDDRYKTVNILGASPIVGILNITDRNSIPYVFGGDGSSFCIPPELYEDARSVLAASRQIGKEEYGLDIRAAIIPISHLNEKGYEVNVARYRASEHYIQGIFSGGGLSYAEELLKKPGLDEYRIEASSGGEEVDFTGLECRWQEVKQPNKEVITLLVKNRPGISSPEKVYQEVLHKMREIFGFDDKTNPIAPSQLHMNMSVSELMGEVKLRTFGQHWIQQLLYIVKAQLQILIGKVLMAFNYETSATDWGQYKTDMALNSDHRKFDDMLRVVISGSPKQRKQLQAYLQQQYDQEKLAYGMHITDAAMITCMVFQYQNEHVHFVDGKDGGYVTASKELKKRLRKLKKG</sequence>
<name>A0A6M1SZZ5_9BACT</name>
<gene>
    <name evidence="1" type="ORF">G3569_10695</name>
</gene>
<evidence type="ECO:0000313" key="2">
    <source>
        <dbReference type="Proteomes" id="UP000479132"/>
    </source>
</evidence>
<comment type="caution">
    <text evidence="1">The sequence shown here is derived from an EMBL/GenBank/DDBJ whole genome shotgun (WGS) entry which is preliminary data.</text>
</comment>
<dbReference type="InterPro" id="IPR021445">
    <property type="entry name" value="DUF3095"/>
</dbReference>
<reference evidence="1 2" key="1">
    <citation type="submission" date="2020-02" db="EMBL/GenBank/DDBJ databases">
        <title>Aliifodinibius halophilus 2W32, complete genome.</title>
        <authorList>
            <person name="Li Y."/>
            <person name="Wu S."/>
        </authorList>
    </citation>
    <scope>NUCLEOTIDE SEQUENCE [LARGE SCALE GENOMIC DNA]</scope>
    <source>
        <strain evidence="1 2">2W32</strain>
    </source>
</reference>
<dbReference type="EMBL" id="JAALLS010000012">
    <property type="protein sequence ID" value="NGP88826.1"/>
    <property type="molecule type" value="Genomic_DNA"/>
</dbReference>
<dbReference type="RefSeq" id="WP_165268941.1">
    <property type="nucleotide sequence ID" value="NZ_JAALLS010000012.1"/>
</dbReference>
<dbReference type="Pfam" id="PF11294">
    <property type="entry name" value="DUF3095"/>
    <property type="match status" value="1"/>
</dbReference>
<protein>
    <submittedName>
        <fullName evidence="1">DUF3095 domain-containing protein</fullName>
    </submittedName>
</protein>
<dbReference type="Proteomes" id="UP000479132">
    <property type="component" value="Unassembled WGS sequence"/>
</dbReference>
<proteinExistence type="predicted"/>
<organism evidence="1 2">
    <name type="scientific">Fodinibius halophilus</name>
    <dbReference type="NCBI Taxonomy" id="1736908"/>
    <lineage>
        <taxon>Bacteria</taxon>
        <taxon>Pseudomonadati</taxon>
        <taxon>Balneolota</taxon>
        <taxon>Balneolia</taxon>
        <taxon>Balneolales</taxon>
        <taxon>Balneolaceae</taxon>
        <taxon>Fodinibius</taxon>
    </lineage>
</organism>
<dbReference type="AlphaFoldDB" id="A0A6M1SZZ5"/>
<evidence type="ECO:0000313" key="1">
    <source>
        <dbReference type="EMBL" id="NGP88826.1"/>
    </source>
</evidence>
<keyword evidence="2" id="KW-1185">Reference proteome</keyword>
<accession>A0A6M1SZZ5</accession>